<protein>
    <submittedName>
        <fullName evidence="1">Uncharacterized protein</fullName>
    </submittedName>
</protein>
<dbReference type="EMBL" id="JANJQO010000084">
    <property type="protein sequence ID" value="KAJ2982287.1"/>
    <property type="molecule type" value="Genomic_DNA"/>
</dbReference>
<evidence type="ECO:0000313" key="2">
    <source>
        <dbReference type="Proteomes" id="UP001143910"/>
    </source>
</evidence>
<gene>
    <name evidence="1" type="ORF">NQ176_g1482</name>
</gene>
<organism evidence="1 2">
    <name type="scientific">Zarea fungicola</name>
    <dbReference type="NCBI Taxonomy" id="93591"/>
    <lineage>
        <taxon>Eukaryota</taxon>
        <taxon>Fungi</taxon>
        <taxon>Dikarya</taxon>
        <taxon>Ascomycota</taxon>
        <taxon>Pezizomycotina</taxon>
        <taxon>Sordariomycetes</taxon>
        <taxon>Hypocreomycetidae</taxon>
        <taxon>Hypocreales</taxon>
        <taxon>Cordycipitaceae</taxon>
        <taxon>Zarea</taxon>
    </lineage>
</organism>
<evidence type="ECO:0000313" key="1">
    <source>
        <dbReference type="EMBL" id="KAJ2982287.1"/>
    </source>
</evidence>
<sequence length="297" mass="31911">MDEATSQLETAQASAIQYAVYAAQVHVRFEGGIGSKSALEALAVAAKLLGSCRTCQLTAGSRNKARCLCCGWWYRPHPGRDNADGVGGDIPSRIEMRRASDSAADTTGAYTESTCSHSTADATTPEASFVESSLLQQNLTTDDEDEYEEQIQQAIRLSLLEGVNDRGQSPHRSSIDEFVFAITYKEKSRGSKKKSSSKRSGAGRRQSSSTASTSSPRVLPDIVESISSSSSSRAAGQQAADADADLVLAISLSMQEEDQQPQTDSHRDRESYLEVDQEFPPLATGNGSDKGKGVTRW</sequence>
<name>A0ACC1NSM1_9HYPO</name>
<keyword evidence="2" id="KW-1185">Reference proteome</keyword>
<dbReference type="Proteomes" id="UP001143910">
    <property type="component" value="Unassembled WGS sequence"/>
</dbReference>
<accession>A0ACC1NSM1</accession>
<reference evidence="1" key="1">
    <citation type="submission" date="2022-08" db="EMBL/GenBank/DDBJ databases">
        <title>Genome Sequence of Lecanicillium fungicola.</title>
        <authorList>
            <person name="Buettner E."/>
        </authorList>
    </citation>
    <scope>NUCLEOTIDE SEQUENCE</scope>
    <source>
        <strain evidence="1">Babe33</strain>
    </source>
</reference>
<comment type="caution">
    <text evidence="1">The sequence shown here is derived from an EMBL/GenBank/DDBJ whole genome shotgun (WGS) entry which is preliminary data.</text>
</comment>
<proteinExistence type="predicted"/>